<dbReference type="STRING" id="640948.SAMN05216238_102288"/>
<protein>
    <submittedName>
        <fullName evidence="3">Gamma-F420-2:alpha-L-glutamate ligase</fullName>
    </submittedName>
</protein>
<dbReference type="Gene3D" id="3.40.50.20">
    <property type="match status" value="1"/>
</dbReference>
<accession>A0A1I1TIA6</accession>
<dbReference type="RefSeq" id="WP_090081531.1">
    <property type="nucleotide sequence ID" value="NZ_FOMR01000002.1"/>
</dbReference>
<dbReference type="Pfam" id="PF08443">
    <property type="entry name" value="RimK"/>
    <property type="match status" value="1"/>
</dbReference>
<evidence type="ECO:0000313" key="3">
    <source>
        <dbReference type="EMBL" id="SFD58307.1"/>
    </source>
</evidence>
<dbReference type="GO" id="GO:0005524">
    <property type="term" value="F:ATP binding"/>
    <property type="evidence" value="ECO:0007669"/>
    <property type="project" value="UniProtKB-UniRule"/>
</dbReference>
<feature type="domain" description="ATP-grasp" evidence="2">
    <location>
        <begin position="102"/>
        <end position="281"/>
    </location>
</feature>
<dbReference type="PANTHER" id="PTHR21621">
    <property type="entry name" value="RIBOSOMAL PROTEIN S6 MODIFICATION PROTEIN"/>
    <property type="match status" value="1"/>
</dbReference>
<evidence type="ECO:0000313" key="4">
    <source>
        <dbReference type="Proteomes" id="UP000199474"/>
    </source>
</evidence>
<keyword evidence="4" id="KW-1185">Reference proteome</keyword>
<reference evidence="4" key="1">
    <citation type="submission" date="2016-10" db="EMBL/GenBank/DDBJ databases">
        <authorList>
            <person name="Varghese N."/>
            <person name="Submissions S."/>
        </authorList>
    </citation>
    <scope>NUCLEOTIDE SEQUENCE [LARGE SCALE GENOMIC DNA]</scope>
    <source>
        <strain evidence="4">DSM 22530</strain>
    </source>
</reference>
<dbReference type="OrthoDB" id="4426445at2"/>
<sequence length="287" mass="32261">MRGWLIYNQSDSKQNEAYINWFIEEAEQQHILLQLVLREDLTIGVFHNAKTIMLHGEPASLPDFAVVRTIEPLLSQKLEILGVAVYNPFETALICNNKARTHMHLSNSGIPMANTVFVSSRTTLPEQVPFQFPFIIKATGGRGGSQVKRITTTEEWQALHRQQLNGEIIIQSAANIQPGKDVRVFVIGSEIIAAVMRNNKHDFRANYKLGGKASWYELNANETALVQSVIDRFEIGMAGIDFLIDNDGQFIFNEIEDVVGSRTLSAVSNINLLQKYVAYIKGQMNIK</sequence>
<dbReference type="SUPFAM" id="SSF56059">
    <property type="entry name" value="Glutathione synthetase ATP-binding domain-like"/>
    <property type="match status" value="1"/>
</dbReference>
<keyword evidence="3" id="KW-0436">Ligase</keyword>
<evidence type="ECO:0000256" key="1">
    <source>
        <dbReference type="PROSITE-ProRule" id="PRU00409"/>
    </source>
</evidence>
<name>A0A1I1TIA6_9BACI</name>
<gene>
    <name evidence="3" type="ORF">SAMN05216238_102288</name>
</gene>
<dbReference type="Proteomes" id="UP000199474">
    <property type="component" value="Unassembled WGS sequence"/>
</dbReference>
<dbReference type="EMBL" id="FOMR01000002">
    <property type="protein sequence ID" value="SFD58307.1"/>
    <property type="molecule type" value="Genomic_DNA"/>
</dbReference>
<evidence type="ECO:0000259" key="2">
    <source>
        <dbReference type="PROSITE" id="PS50975"/>
    </source>
</evidence>
<keyword evidence="1" id="KW-0547">Nucleotide-binding</keyword>
<organism evidence="3 4">
    <name type="scientific">Lentibacillus persicus</name>
    <dbReference type="NCBI Taxonomy" id="640948"/>
    <lineage>
        <taxon>Bacteria</taxon>
        <taxon>Bacillati</taxon>
        <taxon>Bacillota</taxon>
        <taxon>Bacilli</taxon>
        <taxon>Bacillales</taxon>
        <taxon>Bacillaceae</taxon>
        <taxon>Lentibacillus</taxon>
    </lineage>
</organism>
<dbReference type="Gene3D" id="3.30.470.20">
    <property type="entry name" value="ATP-grasp fold, B domain"/>
    <property type="match status" value="1"/>
</dbReference>
<proteinExistence type="predicted"/>
<keyword evidence="1" id="KW-0067">ATP-binding</keyword>
<dbReference type="InterPro" id="IPR011761">
    <property type="entry name" value="ATP-grasp"/>
</dbReference>
<dbReference type="InterPro" id="IPR013651">
    <property type="entry name" value="ATP-grasp_RimK-type"/>
</dbReference>
<dbReference type="GO" id="GO:0009432">
    <property type="term" value="P:SOS response"/>
    <property type="evidence" value="ECO:0007669"/>
    <property type="project" value="TreeGrafter"/>
</dbReference>
<dbReference type="GO" id="GO:0046872">
    <property type="term" value="F:metal ion binding"/>
    <property type="evidence" value="ECO:0007669"/>
    <property type="project" value="InterPro"/>
</dbReference>
<dbReference type="GO" id="GO:0018169">
    <property type="term" value="F:ribosomal S6-glutamic acid ligase activity"/>
    <property type="evidence" value="ECO:0007669"/>
    <property type="project" value="TreeGrafter"/>
</dbReference>
<dbReference type="GO" id="GO:0005737">
    <property type="term" value="C:cytoplasm"/>
    <property type="evidence" value="ECO:0007669"/>
    <property type="project" value="TreeGrafter"/>
</dbReference>
<dbReference type="AlphaFoldDB" id="A0A1I1TIA6"/>
<dbReference type="PANTHER" id="PTHR21621:SF0">
    <property type="entry name" value="BETA-CITRYLGLUTAMATE SYNTHASE B-RELATED"/>
    <property type="match status" value="1"/>
</dbReference>
<dbReference type="PROSITE" id="PS50975">
    <property type="entry name" value="ATP_GRASP"/>
    <property type="match status" value="1"/>
</dbReference>